<organism evidence="2 3">
    <name type="scientific">Dehalobacter restrictus</name>
    <dbReference type="NCBI Taxonomy" id="55583"/>
    <lineage>
        <taxon>Bacteria</taxon>
        <taxon>Bacillati</taxon>
        <taxon>Bacillota</taxon>
        <taxon>Clostridia</taxon>
        <taxon>Eubacteriales</taxon>
        <taxon>Desulfitobacteriaceae</taxon>
        <taxon>Dehalobacter</taxon>
    </lineage>
</organism>
<name>A0A857DGM1_9FIRM</name>
<protein>
    <submittedName>
        <fullName evidence="2">Uncharacterized protein</fullName>
    </submittedName>
</protein>
<keyword evidence="1" id="KW-1133">Transmembrane helix</keyword>
<evidence type="ECO:0000313" key="3">
    <source>
        <dbReference type="Proteomes" id="UP000430508"/>
    </source>
</evidence>
<keyword evidence="1" id="KW-0472">Membrane</keyword>
<evidence type="ECO:0000256" key="1">
    <source>
        <dbReference type="SAM" id="Phobius"/>
    </source>
</evidence>
<feature type="transmembrane region" description="Helical" evidence="1">
    <location>
        <begin position="6"/>
        <end position="25"/>
    </location>
</feature>
<accession>A0A857DGM1</accession>
<proteinExistence type="predicted"/>
<keyword evidence="1" id="KW-0812">Transmembrane</keyword>
<gene>
    <name evidence="2" type="ORF">GQ588_01460</name>
</gene>
<dbReference type="RefSeq" id="WP_158208112.1">
    <property type="nucleotide sequence ID" value="NZ_CP046996.1"/>
</dbReference>
<dbReference type="EMBL" id="CP046996">
    <property type="protein sequence ID" value="QGZ99424.1"/>
    <property type="molecule type" value="Genomic_DNA"/>
</dbReference>
<sequence>MVELVIGLCVGTIFFIVTILAYTLGIKHGKLLSQKIVPEVNFNPIQAITKAVEQHKEKVEAEEASNDLDALLNYNIETALAGIKRVNS</sequence>
<dbReference type="Proteomes" id="UP000430508">
    <property type="component" value="Chromosome"/>
</dbReference>
<dbReference type="AlphaFoldDB" id="A0A857DGM1"/>
<evidence type="ECO:0000313" key="2">
    <source>
        <dbReference type="EMBL" id="QGZ99424.1"/>
    </source>
</evidence>
<reference evidence="2 3" key="1">
    <citation type="submission" date="2019-12" db="EMBL/GenBank/DDBJ databases">
        <title>Sequence classification of anaerobic respiratory reductive dehalogenases: First we see many, then we see few.</title>
        <authorList>
            <person name="Molenda O."/>
            <person name="Puentes Jacome L.A."/>
            <person name="Cao X."/>
            <person name="Nesbo C.L."/>
            <person name="Tang S."/>
            <person name="Morson N."/>
            <person name="Patron J."/>
            <person name="Lomheim L."/>
            <person name="Wishart D.S."/>
            <person name="Edwards E.A."/>
        </authorList>
    </citation>
    <scope>NUCLEOTIDE SEQUENCE [LARGE SCALE GENOMIC DNA]</scope>
    <source>
        <strain evidence="2 3">12DCA</strain>
    </source>
</reference>